<dbReference type="RefSeq" id="XP_003291325.1">
    <property type="nucleotide sequence ID" value="XM_003291277.1"/>
</dbReference>
<dbReference type="EMBL" id="GL871209">
    <property type="protein sequence ID" value="EGC32153.1"/>
    <property type="molecule type" value="Genomic_DNA"/>
</dbReference>
<gene>
    <name evidence="1" type="ORF">DICPUDRAFT_82004</name>
</gene>
<dbReference type="Proteomes" id="UP000001064">
    <property type="component" value="Unassembled WGS sequence"/>
</dbReference>
<dbReference type="InParanoid" id="F0ZV87"/>
<organism evidence="1 2">
    <name type="scientific">Dictyostelium purpureum</name>
    <name type="common">Slime mold</name>
    <dbReference type="NCBI Taxonomy" id="5786"/>
    <lineage>
        <taxon>Eukaryota</taxon>
        <taxon>Amoebozoa</taxon>
        <taxon>Evosea</taxon>
        <taxon>Eumycetozoa</taxon>
        <taxon>Dictyostelia</taxon>
        <taxon>Dictyosteliales</taxon>
        <taxon>Dictyosteliaceae</taxon>
        <taxon>Dictyostelium</taxon>
    </lineage>
</organism>
<accession>F0ZV87</accession>
<reference evidence="2" key="1">
    <citation type="journal article" date="2011" name="Genome Biol.">
        <title>Comparative genomics of the social amoebae Dictyostelium discoideum and Dictyostelium purpureum.</title>
        <authorList>
            <consortium name="US DOE Joint Genome Institute (JGI-PGF)"/>
            <person name="Sucgang R."/>
            <person name="Kuo A."/>
            <person name="Tian X."/>
            <person name="Salerno W."/>
            <person name="Parikh A."/>
            <person name="Feasley C.L."/>
            <person name="Dalin E."/>
            <person name="Tu H."/>
            <person name="Huang E."/>
            <person name="Barry K."/>
            <person name="Lindquist E."/>
            <person name="Shapiro H."/>
            <person name="Bruce D."/>
            <person name="Schmutz J."/>
            <person name="Salamov A."/>
            <person name="Fey P."/>
            <person name="Gaudet P."/>
            <person name="Anjard C."/>
            <person name="Babu M.M."/>
            <person name="Basu S."/>
            <person name="Bushmanova Y."/>
            <person name="van der Wel H."/>
            <person name="Katoh-Kurasawa M."/>
            <person name="Dinh C."/>
            <person name="Coutinho P.M."/>
            <person name="Saito T."/>
            <person name="Elias M."/>
            <person name="Schaap P."/>
            <person name="Kay R.R."/>
            <person name="Henrissat B."/>
            <person name="Eichinger L."/>
            <person name="Rivero F."/>
            <person name="Putnam N.H."/>
            <person name="West C.M."/>
            <person name="Loomis W.F."/>
            <person name="Chisholm R.L."/>
            <person name="Shaulsky G."/>
            <person name="Strassmann J.E."/>
            <person name="Queller D.C."/>
            <person name="Kuspa A."/>
            <person name="Grigoriev I.V."/>
        </authorList>
    </citation>
    <scope>NUCLEOTIDE SEQUENCE [LARGE SCALE GENOMIC DNA]</scope>
    <source>
        <strain evidence="2">QSDP1</strain>
    </source>
</reference>
<dbReference type="GeneID" id="10507505"/>
<dbReference type="PANTHER" id="PTHR36197">
    <property type="entry name" value="LRAT DOMAIN-CONTAINING PROTEIN-RELATED"/>
    <property type="match status" value="1"/>
</dbReference>
<dbReference type="VEuPathDB" id="AmoebaDB:DICPUDRAFT_82004"/>
<keyword evidence="2" id="KW-1185">Reference proteome</keyword>
<name>F0ZV87_DICPU</name>
<dbReference type="KEGG" id="dpp:DICPUDRAFT_82004"/>
<dbReference type="AlphaFoldDB" id="F0ZV87"/>
<evidence type="ECO:0000313" key="2">
    <source>
        <dbReference type="Proteomes" id="UP000001064"/>
    </source>
</evidence>
<proteinExistence type="predicted"/>
<evidence type="ECO:0000313" key="1">
    <source>
        <dbReference type="EMBL" id="EGC32153.1"/>
    </source>
</evidence>
<sequence length="127" mass="13406">MGKTFLTSNLNNDKVGDIYLVMYSNLKANTPRPSLSLSSGNMSKLPSSLLINGASIDTSSVSSLCSTISPLLTLNNSLSLGENGNDINFINGIHYTLVIDVGGESLTNVPVGLEIHITAEKGTNQIH</sequence>
<protein>
    <submittedName>
        <fullName evidence="1">Uncharacterized protein</fullName>
    </submittedName>
</protein>
<dbReference type="PANTHER" id="PTHR36197:SF2">
    <property type="entry name" value="LRAT DOMAIN-CONTAINING PROTEIN-RELATED"/>
    <property type="match status" value="1"/>
</dbReference>